<organism evidence="1">
    <name type="scientific">viral metagenome</name>
    <dbReference type="NCBI Taxonomy" id="1070528"/>
    <lineage>
        <taxon>unclassified sequences</taxon>
        <taxon>metagenomes</taxon>
        <taxon>organismal metagenomes</taxon>
    </lineage>
</organism>
<proteinExistence type="predicted"/>
<evidence type="ECO:0008006" key="2">
    <source>
        <dbReference type="Google" id="ProtNLM"/>
    </source>
</evidence>
<protein>
    <recommendedName>
        <fullName evidence="2">Glycosyltransferase</fullName>
    </recommendedName>
</protein>
<accession>A0A6C0KMJ5</accession>
<dbReference type="AlphaFoldDB" id="A0A6C0KMJ5"/>
<name>A0A6C0KMJ5_9ZZZZ</name>
<sequence>MTFGFIMIRHVNNELSNSYWKESYRCIRRLYNEPILIVDDSSDKNYVSDDIPLENATILYDTEHKGAAELLPYYYFHKLKPFDVAVIVHDTWFIQKKVDFELEQRDNVIFFWTFSHAWDDEIVSGIDHLLQGLPLYEQHMDRFHKKDSWIGCFGAMSVIRWSFLDTMNRNLRLFELLLPKIKTREHRHALERVLPLLIHSQEENIQTYFGDIHHYIPWGVPFSDYKNGRFPFHPVVRTWSGR</sequence>
<reference evidence="1" key="1">
    <citation type="journal article" date="2020" name="Nature">
        <title>Giant virus diversity and host interactions through global metagenomics.</title>
        <authorList>
            <person name="Schulz F."/>
            <person name="Roux S."/>
            <person name="Paez-Espino D."/>
            <person name="Jungbluth S."/>
            <person name="Walsh D.A."/>
            <person name="Denef V.J."/>
            <person name="McMahon K.D."/>
            <person name="Konstantinidis K.T."/>
            <person name="Eloe-Fadrosh E.A."/>
            <person name="Kyrpides N.C."/>
            <person name="Woyke T."/>
        </authorList>
    </citation>
    <scope>NUCLEOTIDE SEQUENCE</scope>
    <source>
        <strain evidence="1">GVMAG-S-3300013006-158</strain>
    </source>
</reference>
<dbReference type="EMBL" id="MN740938">
    <property type="protein sequence ID" value="QHU18839.1"/>
    <property type="molecule type" value="Genomic_DNA"/>
</dbReference>
<evidence type="ECO:0000313" key="1">
    <source>
        <dbReference type="EMBL" id="QHU18839.1"/>
    </source>
</evidence>